<protein>
    <recommendedName>
        <fullName evidence="5">Exodeoxyribonuclease 7 large subunit</fullName>
        <ecNumber evidence="5">3.1.11.6</ecNumber>
    </recommendedName>
    <alternativeName>
        <fullName evidence="5">Exodeoxyribonuclease VII large subunit</fullName>
        <shortName evidence="5">Exonuclease VII large subunit</shortName>
    </alternativeName>
</protein>
<reference evidence="9 10" key="1">
    <citation type="submission" date="2016-06" db="EMBL/GenBank/DDBJ databases">
        <title>Complete genome sequence of a deep-branching marine Gamma Proteobacterium Woeseia oceani type strain XK5.</title>
        <authorList>
            <person name="Mu D."/>
            <person name="Du Z."/>
        </authorList>
    </citation>
    <scope>NUCLEOTIDE SEQUENCE [LARGE SCALE GENOMIC DNA]</scope>
    <source>
        <strain evidence="9 10">XK5</strain>
    </source>
</reference>
<keyword evidence="4 5" id="KW-0269">Exonuclease</keyword>
<evidence type="ECO:0000256" key="6">
    <source>
        <dbReference type="RuleBase" id="RU004355"/>
    </source>
</evidence>
<evidence type="ECO:0000259" key="7">
    <source>
        <dbReference type="Pfam" id="PF02601"/>
    </source>
</evidence>
<sequence length="459" mass="50369">MNDLFSASGESPAISVSNLNRQAKTLLERGLARVCVEGELSNLARPASGHLYFTLKDSGAQIRCAFFRQRQRGPTIGFRDGDQMLAFGRVSLYEPRGDYQLIVDRLEAAGEGELRRRFELLKKRLADEGLFDESLKRPLPALPRRIGVVTSPSGAAVRDVLSVLRRRFPAVPVVIYPAAVQGDGAPFELIAALNAAAERAECDLLIVGRGGGSLEDLWAFNNEELARAIRACPIPVISAVGHEVDFTIADFVADLRAPTPSGAAELTVPDQAEWLRGLQATTLQLKKLMQRRLDDHAQAVDWLARRLAQSSPAATVTRQTERLQNARQRLMLAVRHNLNLHERRAEQWQSRLLRVTPSARVDKNAWQLQALRERLGRAALGRLKDLQQSLAITARALDSVSPLATLERGYAIVTDRQSGAVLHDADDVEIGASVRARLANGDLLATVTGRVSTADNKKS</sequence>
<evidence type="ECO:0000256" key="4">
    <source>
        <dbReference type="ARBA" id="ARBA00022839"/>
    </source>
</evidence>
<evidence type="ECO:0000256" key="3">
    <source>
        <dbReference type="ARBA" id="ARBA00022801"/>
    </source>
</evidence>
<keyword evidence="1 5" id="KW-0963">Cytoplasm</keyword>
<evidence type="ECO:0000313" key="10">
    <source>
        <dbReference type="Proteomes" id="UP000092695"/>
    </source>
</evidence>
<dbReference type="Proteomes" id="UP000092695">
    <property type="component" value="Chromosome"/>
</dbReference>
<evidence type="ECO:0000256" key="2">
    <source>
        <dbReference type="ARBA" id="ARBA00022722"/>
    </source>
</evidence>
<comment type="function">
    <text evidence="5">Bidirectionally degrades single-stranded DNA into large acid-insoluble oligonucleotides, which are then degraded further into small acid-soluble oligonucleotides.</text>
</comment>
<dbReference type="OrthoDB" id="9802795at2"/>
<evidence type="ECO:0000256" key="1">
    <source>
        <dbReference type="ARBA" id="ARBA00022490"/>
    </source>
</evidence>
<name>A0A193LE66_9GAMM</name>
<keyword evidence="10" id="KW-1185">Reference proteome</keyword>
<dbReference type="RefSeq" id="WP_068614172.1">
    <property type="nucleotide sequence ID" value="NZ_CP016268.1"/>
</dbReference>
<comment type="subunit">
    <text evidence="5">Heterooligomer composed of large and small subunits.</text>
</comment>
<dbReference type="HAMAP" id="MF_00378">
    <property type="entry name" value="Exonuc_7_L"/>
    <property type="match status" value="1"/>
</dbReference>
<dbReference type="InterPro" id="IPR003753">
    <property type="entry name" value="Exonuc_VII_L"/>
</dbReference>
<dbReference type="GO" id="GO:0006308">
    <property type="term" value="P:DNA catabolic process"/>
    <property type="evidence" value="ECO:0007669"/>
    <property type="project" value="UniProtKB-UniRule"/>
</dbReference>
<evidence type="ECO:0000313" key="9">
    <source>
        <dbReference type="EMBL" id="ANO50820.1"/>
    </source>
</evidence>
<dbReference type="Pfam" id="PF02601">
    <property type="entry name" value="Exonuc_VII_L"/>
    <property type="match status" value="1"/>
</dbReference>
<dbReference type="Pfam" id="PF13742">
    <property type="entry name" value="tRNA_anti_2"/>
    <property type="match status" value="1"/>
</dbReference>
<keyword evidence="3 5" id="KW-0378">Hydrolase</keyword>
<dbReference type="EC" id="3.1.11.6" evidence="5"/>
<dbReference type="EMBL" id="CP016268">
    <property type="protein sequence ID" value="ANO50820.1"/>
    <property type="molecule type" value="Genomic_DNA"/>
</dbReference>
<feature type="domain" description="Exonuclease VII large subunit C-terminal" evidence="7">
    <location>
        <begin position="130"/>
        <end position="445"/>
    </location>
</feature>
<dbReference type="GO" id="GO:0005737">
    <property type="term" value="C:cytoplasm"/>
    <property type="evidence" value="ECO:0007669"/>
    <property type="project" value="UniProtKB-SubCell"/>
</dbReference>
<dbReference type="KEGG" id="woc:BA177_06015"/>
<dbReference type="NCBIfam" id="TIGR00237">
    <property type="entry name" value="xseA"/>
    <property type="match status" value="1"/>
</dbReference>
<organism evidence="9 10">
    <name type="scientific">Woeseia oceani</name>
    <dbReference type="NCBI Taxonomy" id="1548547"/>
    <lineage>
        <taxon>Bacteria</taxon>
        <taxon>Pseudomonadati</taxon>
        <taxon>Pseudomonadota</taxon>
        <taxon>Gammaproteobacteria</taxon>
        <taxon>Woeseiales</taxon>
        <taxon>Woeseiaceae</taxon>
        <taxon>Woeseia</taxon>
    </lineage>
</organism>
<comment type="catalytic activity">
    <reaction evidence="5 6">
        <text>Exonucleolytic cleavage in either 5'- to 3'- or 3'- to 5'-direction to yield nucleoside 5'-phosphates.</text>
        <dbReference type="EC" id="3.1.11.6"/>
    </reaction>
</comment>
<dbReference type="InterPro" id="IPR025824">
    <property type="entry name" value="OB-fold_nuc-bd_dom"/>
</dbReference>
<dbReference type="CDD" id="cd04489">
    <property type="entry name" value="ExoVII_LU_OBF"/>
    <property type="match status" value="1"/>
</dbReference>
<dbReference type="InterPro" id="IPR020579">
    <property type="entry name" value="Exonuc_VII_lsu_C"/>
</dbReference>
<dbReference type="PANTHER" id="PTHR30008">
    <property type="entry name" value="EXODEOXYRIBONUCLEASE 7 LARGE SUBUNIT"/>
    <property type="match status" value="1"/>
</dbReference>
<comment type="similarity">
    <text evidence="5 6">Belongs to the XseA family.</text>
</comment>
<evidence type="ECO:0000259" key="8">
    <source>
        <dbReference type="Pfam" id="PF13742"/>
    </source>
</evidence>
<comment type="subcellular location">
    <subcellularLocation>
        <location evidence="5 6">Cytoplasm</location>
    </subcellularLocation>
</comment>
<feature type="domain" description="OB-fold nucleic acid binding" evidence="8">
    <location>
        <begin position="14"/>
        <end position="106"/>
    </location>
</feature>
<dbReference type="STRING" id="1548547.BA177_06015"/>
<dbReference type="AlphaFoldDB" id="A0A193LE66"/>
<proteinExistence type="inferred from homology"/>
<evidence type="ECO:0000256" key="5">
    <source>
        <dbReference type="HAMAP-Rule" id="MF_00378"/>
    </source>
</evidence>
<keyword evidence="2 5" id="KW-0540">Nuclease</keyword>
<dbReference type="GO" id="GO:0009318">
    <property type="term" value="C:exodeoxyribonuclease VII complex"/>
    <property type="evidence" value="ECO:0007669"/>
    <property type="project" value="UniProtKB-UniRule"/>
</dbReference>
<gene>
    <name evidence="5" type="primary">xseA</name>
    <name evidence="9" type="ORF">BA177_06015</name>
</gene>
<accession>A0A193LE66</accession>
<dbReference type="PANTHER" id="PTHR30008:SF0">
    <property type="entry name" value="EXODEOXYRIBONUCLEASE 7 LARGE SUBUNIT"/>
    <property type="match status" value="1"/>
</dbReference>
<dbReference type="GO" id="GO:0008855">
    <property type="term" value="F:exodeoxyribonuclease VII activity"/>
    <property type="evidence" value="ECO:0007669"/>
    <property type="project" value="UniProtKB-UniRule"/>
</dbReference>
<dbReference type="GO" id="GO:0003676">
    <property type="term" value="F:nucleic acid binding"/>
    <property type="evidence" value="ECO:0007669"/>
    <property type="project" value="InterPro"/>
</dbReference>